<accession>A0A0B7IPV4</accession>
<proteinExistence type="predicted"/>
<dbReference type="GeneID" id="97263501"/>
<protein>
    <submittedName>
        <fullName evidence="2">Uncharacterized protein</fullName>
    </submittedName>
</protein>
<reference evidence="4 5" key="1">
    <citation type="submission" date="2015-01" db="EMBL/GenBank/DDBJ databases">
        <authorList>
            <person name="MANFREDI Pablo"/>
        </authorList>
    </citation>
    <scope>NUCLEOTIDE SEQUENCE [LARGE SCALE GENOMIC DNA]</scope>
    <source>
        <strain evidence="1 5">CcD38</strain>
        <strain evidence="2 4">CcD93</strain>
    </source>
</reference>
<dbReference type="EMBL" id="CDOI01000190">
    <property type="protein sequence ID" value="CEN49059.1"/>
    <property type="molecule type" value="Genomic_DNA"/>
</dbReference>
<dbReference type="STRING" id="1848903.CCAND38_750006"/>
<dbReference type="Proteomes" id="UP000265497">
    <property type="component" value="Unassembled WGS sequence"/>
</dbReference>
<dbReference type="OrthoDB" id="1121857at2"/>
<sequence length="88" mass="10172">MASIRNLKKDVNYVFGDIIDAVLHWEYATDNTESQKGSELIKEIISTYDGVMDKISDKKVENRAVHLKQVRKEFEQKAGEFIVKLNQL</sequence>
<dbReference type="Proteomes" id="UP000045051">
    <property type="component" value="Unassembled WGS sequence"/>
</dbReference>
<evidence type="ECO:0000313" key="6">
    <source>
        <dbReference type="Proteomes" id="UP000265497"/>
    </source>
</evidence>
<gene>
    <name evidence="1" type="ORF">CCAND38_750006</name>
    <name evidence="2" type="ORF">CCAND93_60020</name>
    <name evidence="3" type="ORF">CKY20_06335</name>
</gene>
<evidence type="ECO:0000313" key="1">
    <source>
        <dbReference type="EMBL" id="CEN49059.1"/>
    </source>
</evidence>
<dbReference type="EMBL" id="NSDI01000005">
    <property type="protein sequence ID" value="RIY36556.1"/>
    <property type="molecule type" value="Genomic_DNA"/>
</dbReference>
<dbReference type="RefSeq" id="WP_042009014.1">
    <property type="nucleotide sequence ID" value="NZ_BOQK01000009.1"/>
</dbReference>
<dbReference type="Proteomes" id="UP000038200">
    <property type="component" value="Unassembled WGS sequence"/>
</dbReference>
<name>A0A0B7IPV4_9FLAO</name>
<evidence type="ECO:0000313" key="5">
    <source>
        <dbReference type="Proteomes" id="UP000045051"/>
    </source>
</evidence>
<dbReference type="EMBL" id="CDOL01000250">
    <property type="protein sequence ID" value="CEN53850.1"/>
    <property type="molecule type" value="Genomic_DNA"/>
</dbReference>
<organism evidence="2 4">
    <name type="scientific">Capnocytophaga canis</name>
    <dbReference type="NCBI Taxonomy" id="1848903"/>
    <lineage>
        <taxon>Bacteria</taxon>
        <taxon>Pseudomonadati</taxon>
        <taxon>Bacteroidota</taxon>
        <taxon>Flavobacteriia</taxon>
        <taxon>Flavobacteriales</taxon>
        <taxon>Flavobacteriaceae</taxon>
        <taxon>Capnocytophaga</taxon>
    </lineage>
</organism>
<dbReference type="AlphaFoldDB" id="A0A0B7IPV4"/>
<evidence type="ECO:0000313" key="2">
    <source>
        <dbReference type="EMBL" id="CEN53850.1"/>
    </source>
</evidence>
<keyword evidence="5" id="KW-1185">Reference proteome</keyword>
<evidence type="ECO:0000313" key="4">
    <source>
        <dbReference type="Proteomes" id="UP000038200"/>
    </source>
</evidence>
<evidence type="ECO:0000313" key="3">
    <source>
        <dbReference type="EMBL" id="RIY36556.1"/>
    </source>
</evidence>
<reference evidence="3 6" key="2">
    <citation type="submission" date="2017-08" db="EMBL/GenBank/DDBJ databases">
        <title>Capnocytophaga canis 17-158 assembly.</title>
        <authorList>
            <person name="Gulvik C.A."/>
        </authorList>
    </citation>
    <scope>NUCLEOTIDE SEQUENCE [LARGE SCALE GENOMIC DNA]</scope>
    <source>
        <strain evidence="3 6">17-158</strain>
    </source>
</reference>